<dbReference type="SUPFAM" id="SSF55681">
    <property type="entry name" value="Class II aaRS and biotin synthetases"/>
    <property type="match status" value="1"/>
</dbReference>
<protein>
    <submittedName>
        <fullName evidence="2">Lipoyltransferase</fullName>
    </submittedName>
</protein>
<evidence type="ECO:0000259" key="1">
    <source>
        <dbReference type="PROSITE" id="PS51733"/>
    </source>
</evidence>
<dbReference type="Gene3D" id="3.30.930.10">
    <property type="entry name" value="Bira Bifunctional Protein, Domain 2"/>
    <property type="match status" value="1"/>
</dbReference>
<organism evidence="2">
    <name type="scientific">mine drainage metagenome</name>
    <dbReference type="NCBI Taxonomy" id="410659"/>
    <lineage>
        <taxon>unclassified sequences</taxon>
        <taxon>metagenomes</taxon>
        <taxon>ecological metagenomes</taxon>
    </lineage>
</organism>
<dbReference type="PROSITE" id="PS51733">
    <property type="entry name" value="BPL_LPL_CATALYTIC"/>
    <property type="match status" value="1"/>
</dbReference>
<keyword evidence="2" id="KW-0808">Transferase</keyword>
<accession>T0ZMT7</accession>
<gene>
    <name evidence="2" type="ORF">B2A_14316</name>
</gene>
<reference evidence="2" key="2">
    <citation type="journal article" date="2014" name="ISME J.">
        <title>Microbial stratification in low pH oxic and suboxic macroscopic growths along an acid mine drainage.</title>
        <authorList>
            <person name="Mendez-Garcia C."/>
            <person name="Mesa V."/>
            <person name="Sprenger R.R."/>
            <person name="Richter M."/>
            <person name="Diez M.S."/>
            <person name="Solano J."/>
            <person name="Bargiela R."/>
            <person name="Golyshina O.V."/>
            <person name="Manteca A."/>
            <person name="Ramos J.L."/>
            <person name="Gallego J.R."/>
            <person name="Llorente I."/>
            <person name="Martins Dos Santos V.A."/>
            <person name="Jensen O.N."/>
            <person name="Pelaez A.I."/>
            <person name="Sanchez J."/>
            <person name="Ferrer M."/>
        </authorList>
    </citation>
    <scope>NUCLEOTIDE SEQUENCE</scope>
</reference>
<comment type="caution">
    <text evidence="2">The sequence shown here is derived from an EMBL/GenBank/DDBJ whole genome shotgun (WGS) entry which is preliminary data.</text>
</comment>
<name>T0ZMT7_9ZZZZ</name>
<feature type="domain" description="BPL/LPL catalytic" evidence="1">
    <location>
        <begin position="9"/>
        <end position="56"/>
    </location>
</feature>
<dbReference type="GO" id="GO:0016740">
    <property type="term" value="F:transferase activity"/>
    <property type="evidence" value="ECO:0007669"/>
    <property type="project" value="UniProtKB-KW"/>
</dbReference>
<sequence>MAFTDDRTPDTVDEIWFLEHPPVYTQGLNGRREHVLDPGAIPVIQVDRGGQITYHG</sequence>
<dbReference type="AlphaFoldDB" id="T0ZMT7"/>
<dbReference type="InterPro" id="IPR004143">
    <property type="entry name" value="BPL_LPL_catalytic"/>
</dbReference>
<dbReference type="Pfam" id="PF21948">
    <property type="entry name" value="LplA-B_cat"/>
    <property type="match status" value="1"/>
</dbReference>
<dbReference type="EMBL" id="AUZZ01010382">
    <property type="protein sequence ID" value="EQD30044.1"/>
    <property type="molecule type" value="Genomic_DNA"/>
</dbReference>
<feature type="non-terminal residue" evidence="2">
    <location>
        <position position="56"/>
    </location>
</feature>
<evidence type="ECO:0000313" key="2">
    <source>
        <dbReference type="EMBL" id="EQD30044.1"/>
    </source>
</evidence>
<dbReference type="InterPro" id="IPR045864">
    <property type="entry name" value="aa-tRNA-synth_II/BPL/LPL"/>
</dbReference>
<proteinExistence type="predicted"/>
<reference evidence="2" key="1">
    <citation type="submission" date="2013-08" db="EMBL/GenBank/DDBJ databases">
        <authorList>
            <person name="Mendez C."/>
            <person name="Richter M."/>
            <person name="Ferrer M."/>
            <person name="Sanchez J."/>
        </authorList>
    </citation>
    <scope>NUCLEOTIDE SEQUENCE</scope>
</reference>